<dbReference type="Pfam" id="PF01590">
    <property type="entry name" value="GAF"/>
    <property type="match status" value="1"/>
</dbReference>
<evidence type="ECO:0000259" key="1">
    <source>
        <dbReference type="SMART" id="SM00065"/>
    </source>
</evidence>
<name>A0ABQ3H2P9_9NEIS</name>
<comment type="caution">
    <text evidence="2">The sequence shown here is derived from an EMBL/GenBank/DDBJ whole genome shotgun (WGS) entry which is preliminary data.</text>
</comment>
<proteinExistence type="predicted"/>
<evidence type="ECO:0000313" key="3">
    <source>
        <dbReference type="Proteomes" id="UP000604737"/>
    </source>
</evidence>
<dbReference type="SUPFAM" id="SSF55781">
    <property type="entry name" value="GAF domain-like"/>
    <property type="match status" value="1"/>
</dbReference>
<dbReference type="SMART" id="SM00065">
    <property type="entry name" value="GAF"/>
    <property type="match status" value="1"/>
</dbReference>
<reference evidence="3" key="1">
    <citation type="journal article" date="2019" name="Int. J. Syst. Evol. Microbiol.">
        <title>The Global Catalogue of Microorganisms (GCM) 10K type strain sequencing project: providing services to taxonomists for standard genome sequencing and annotation.</title>
        <authorList>
            <consortium name="The Broad Institute Genomics Platform"/>
            <consortium name="The Broad Institute Genome Sequencing Center for Infectious Disease"/>
            <person name="Wu L."/>
            <person name="Ma J."/>
        </authorList>
    </citation>
    <scope>NUCLEOTIDE SEQUENCE [LARGE SCALE GENOMIC DNA]</scope>
    <source>
        <strain evidence="3">KCTC 23701</strain>
    </source>
</reference>
<gene>
    <name evidence="2" type="ORF">GCM10007350_30580</name>
</gene>
<accession>A0ABQ3H2P9</accession>
<sequence>MQAPFLPADEAHRLATLRSLLILDTGPEERFDNLTRAAASFFRVAIAVISLIDARRQWFKSVCGIDATETSRDVSFCGHTILQPEMMVVEDALLDPRFADNPLVTDAPYIRFYAGVPLKAANGAMLGTLCLIDRAPRKLEAFEREMLVDMARLVEIELVRGNAA</sequence>
<dbReference type="InterPro" id="IPR003018">
    <property type="entry name" value="GAF"/>
</dbReference>
<dbReference type="EMBL" id="BMYO01000008">
    <property type="protein sequence ID" value="GHD67202.1"/>
    <property type="molecule type" value="Genomic_DNA"/>
</dbReference>
<organism evidence="2 3">
    <name type="scientific">Jeongeupia chitinilytica</name>
    <dbReference type="NCBI Taxonomy" id="1041641"/>
    <lineage>
        <taxon>Bacteria</taxon>
        <taxon>Pseudomonadati</taxon>
        <taxon>Pseudomonadota</taxon>
        <taxon>Betaproteobacteria</taxon>
        <taxon>Neisseriales</taxon>
        <taxon>Chitinibacteraceae</taxon>
        <taxon>Jeongeupia</taxon>
    </lineage>
</organism>
<feature type="domain" description="GAF" evidence="1">
    <location>
        <begin position="26"/>
        <end position="160"/>
    </location>
</feature>
<dbReference type="PANTHER" id="PTHR43102">
    <property type="entry name" value="SLR1143 PROTEIN"/>
    <property type="match status" value="1"/>
</dbReference>
<keyword evidence="3" id="KW-1185">Reference proteome</keyword>
<protein>
    <recommendedName>
        <fullName evidence="1">GAF domain-containing protein</fullName>
    </recommendedName>
</protein>
<dbReference type="InterPro" id="IPR029016">
    <property type="entry name" value="GAF-like_dom_sf"/>
</dbReference>
<dbReference type="RefSeq" id="WP_189461770.1">
    <property type="nucleotide sequence ID" value="NZ_BMYO01000008.1"/>
</dbReference>
<dbReference type="Gene3D" id="3.30.450.40">
    <property type="match status" value="1"/>
</dbReference>
<dbReference type="Proteomes" id="UP000604737">
    <property type="component" value="Unassembled WGS sequence"/>
</dbReference>
<evidence type="ECO:0000313" key="2">
    <source>
        <dbReference type="EMBL" id="GHD67202.1"/>
    </source>
</evidence>
<dbReference type="PANTHER" id="PTHR43102:SF2">
    <property type="entry name" value="GAF DOMAIN-CONTAINING PROTEIN"/>
    <property type="match status" value="1"/>
</dbReference>